<feature type="transmembrane region" description="Helical" evidence="6">
    <location>
        <begin position="34"/>
        <end position="51"/>
    </location>
</feature>
<evidence type="ECO:0000313" key="8">
    <source>
        <dbReference type="EMBL" id="MBE2900521.1"/>
    </source>
</evidence>
<comment type="subcellular location">
    <subcellularLocation>
        <location evidence="1">Cell membrane</location>
        <topology evidence="1">Multi-pass membrane protein</topology>
    </subcellularLocation>
</comment>
<evidence type="ECO:0000259" key="7">
    <source>
        <dbReference type="Pfam" id="PF00892"/>
    </source>
</evidence>
<feature type="transmembrane region" description="Helical" evidence="6">
    <location>
        <begin position="204"/>
        <end position="222"/>
    </location>
</feature>
<dbReference type="EMBL" id="QKOF01000006">
    <property type="protein sequence ID" value="MBE2900521.1"/>
    <property type="molecule type" value="Genomic_DNA"/>
</dbReference>
<dbReference type="OrthoDB" id="78162at2157"/>
<feature type="transmembrane region" description="Helical" evidence="6">
    <location>
        <begin position="107"/>
        <end position="127"/>
    </location>
</feature>
<keyword evidence="5 6" id="KW-0472">Membrane</keyword>
<dbReference type="Proteomes" id="UP000646659">
    <property type="component" value="Unassembled WGS sequence"/>
</dbReference>
<proteinExistence type="predicted"/>
<dbReference type="InterPro" id="IPR051258">
    <property type="entry name" value="Diverse_Substrate_Transporter"/>
</dbReference>
<dbReference type="Pfam" id="PF00892">
    <property type="entry name" value="EamA"/>
    <property type="match status" value="2"/>
</dbReference>
<feature type="transmembrane region" description="Helical" evidence="6">
    <location>
        <begin position="7"/>
        <end position="28"/>
    </location>
</feature>
<organism evidence="8 9">
    <name type="scientific">Methanothermobacter thermautotrophicus</name>
    <name type="common">Methanobacterium thermoformicicum</name>
    <dbReference type="NCBI Taxonomy" id="145262"/>
    <lineage>
        <taxon>Archaea</taxon>
        <taxon>Methanobacteriati</taxon>
        <taxon>Methanobacteriota</taxon>
        <taxon>Methanomada group</taxon>
        <taxon>Methanobacteria</taxon>
        <taxon>Methanobacteriales</taxon>
        <taxon>Methanobacteriaceae</taxon>
        <taxon>Methanothermobacter</taxon>
    </lineage>
</organism>
<feature type="transmembrane region" description="Helical" evidence="6">
    <location>
        <begin position="79"/>
        <end position="101"/>
    </location>
</feature>
<feature type="transmembrane region" description="Helical" evidence="6">
    <location>
        <begin position="134"/>
        <end position="151"/>
    </location>
</feature>
<dbReference type="PANTHER" id="PTHR42920">
    <property type="entry name" value="OS03G0707200 PROTEIN-RELATED"/>
    <property type="match status" value="1"/>
</dbReference>
<feature type="transmembrane region" description="Helical" evidence="6">
    <location>
        <begin position="228"/>
        <end position="249"/>
    </location>
</feature>
<keyword evidence="3 6" id="KW-0812">Transmembrane</keyword>
<dbReference type="RefSeq" id="WP_192962223.1">
    <property type="nucleotide sequence ID" value="NZ_QKOF01000006.1"/>
</dbReference>
<feature type="transmembrane region" description="Helical" evidence="6">
    <location>
        <begin position="163"/>
        <end position="184"/>
    </location>
</feature>
<evidence type="ECO:0000313" key="9">
    <source>
        <dbReference type="Proteomes" id="UP000646659"/>
    </source>
</evidence>
<reference evidence="8" key="1">
    <citation type="submission" date="2018-06" db="EMBL/GenBank/DDBJ databases">
        <title>Draft genome sequence of Methanothermobacter thermautotrophicus Strain WHS, a thermophilic, hydrogenotrophic methanogen isolated from Washburn Hot Springs in Yellowstone National Park, USA.</title>
        <authorList>
            <person name="Mckay L.J."/>
            <person name="Klingelsmith K."/>
            <person name="Inskeep W.P."/>
            <person name="Fields M.W."/>
        </authorList>
    </citation>
    <scope>NUCLEOTIDE SEQUENCE</scope>
    <source>
        <strain evidence="8">WHS</strain>
    </source>
</reference>
<dbReference type="SUPFAM" id="SSF103481">
    <property type="entry name" value="Multidrug resistance efflux transporter EmrE"/>
    <property type="match status" value="2"/>
</dbReference>
<gene>
    <name evidence="8" type="ORF">DNK57_06905</name>
</gene>
<evidence type="ECO:0000256" key="6">
    <source>
        <dbReference type="SAM" id="Phobius"/>
    </source>
</evidence>
<evidence type="ECO:0000256" key="4">
    <source>
        <dbReference type="ARBA" id="ARBA00022989"/>
    </source>
</evidence>
<sequence length="305" mass="33476">MRRLWGYISIITATIFFGISATLDKIMLSRMHPVTIGAYTYIIAGLFLFLIRDTPLREHVLDAINSEGEGETRIKRKDYLILILTALLGTVIAPLLFLTGLGDTTAVNASLILNIEVLFIILLGYLIFRETLQLKDVLGILLIITGGVYLLTEGEFTDIVRNVAVTGNFLVMAAAFFWSLDTVLSKFLSRKRDLIFISGVKSSVGGFVLLLIMLITGINTALPPEMLPYALGVSVFSIGCSFILIYIAIREIGASMVGALFPLSSLFGAIFAFIILREPFSVMQGISGIVMLTGVFILYWNGKNN</sequence>
<dbReference type="InterPro" id="IPR000620">
    <property type="entry name" value="EamA_dom"/>
</dbReference>
<feature type="transmembrane region" description="Helical" evidence="6">
    <location>
        <begin position="256"/>
        <end position="276"/>
    </location>
</feature>
<evidence type="ECO:0000256" key="2">
    <source>
        <dbReference type="ARBA" id="ARBA00022475"/>
    </source>
</evidence>
<dbReference type="InterPro" id="IPR037185">
    <property type="entry name" value="EmrE-like"/>
</dbReference>
<accession>A0A842YQ80</accession>
<evidence type="ECO:0000256" key="3">
    <source>
        <dbReference type="ARBA" id="ARBA00022692"/>
    </source>
</evidence>
<dbReference type="Gene3D" id="1.10.3730.20">
    <property type="match status" value="1"/>
</dbReference>
<keyword evidence="4 6" id="KW-1133">Transmembrane helix</keyword>
<protein>
    <submittedName>
        <fullName evidence="8">EamA family transporter</fullName>
    </submittedName>
</protein>
<feature type="domain" description="EamA" evidence="7">
    <location>
        <begin position="4"/>
        <end position="149"/>
    </location>
</feature>
<dbReference type="GO" id="GO:0005886">
    <property type="term" value="C:plasma membrane"/>
    <property type="evidence" value="ECO:0007669"/>
    <property type="project" value="UniProtKB-SubCell"/>
</dbReference>
<feature type="transmembrane region" description="Helical" evidence="6">
    <location>
        <begin position="282"/>
        <end position="300"/>
    </location>
</feature>
<dbReference type="AlphaFoldDB" id="A0A842YQ80"/>
<feature type="domain" description="EamA" evidence="7">
    <location>
        <begin position="166"/>
        <end position="299"/>
    </location>
</feature>
<comment type="caution">
    <text evidence="8">The sequence shown here is derived from an EMBL/GenBank/DDBJ whole genome shotgun (WGS) entry which is preliminary data.</text>
</comment>
<keyword evidence="2" id="KW-1003">Cell membrane</keyword>
<name>A0A842YQ80_METTF</name>
<evidence type="ECO:0000256" key="1">
    <source>
        <dbReference type="ARBA" id="ARBA00004651"/>
    </source>
</evidence>
<evidence type="ECO:0000256" key="5">
    <source>
        <dbReference type="ARBA" id="ARBA00023136"/>
    </source>
</evidence>
<dbReference type="PANTHER" id="PTHR42920:SF5">
    <property type="entry name" value="EAMA DOMAIN-CONTAINING PROTEIN"/>
    <property type="match status" value="1"/>
</dbReference>